<evidence type="ECO:0000313" key="2">
    <source>
        <dbReference type="EMBL" id="KZS15648.1"/>
    </source>
</evidence>
<feature type="transmembrane region" description="Helical" evidence="1">
    <location>
        <begin position="61"/>
        <end position="84"/>
    </location>
</feature>
<proteinExistence type="predicted"/>
<evidence type="ECO:0000256" key="1">
    <source>
        <dbReference type="SAM" id="Phobius"/>
    </source>
</evidence>
<reference evidence="2 3" key="1">
    <citation type="submission" date="2016-03" db="EMBL/GenBank/DDBJ databases">
        <title>EvidentialGene: Evidence-directed Construction of Genes on Genomes.</title>
        <authorList>
            <person name="Gilbert D.G."/>
            <person name="Choi J.-H."/>
            <person name="Mockaitis K."/>
            <person name="Colbourne J."/>
            <person name="Pfrender M."/>
        </authorList>
    </citation>
    <scope>NUCLEOTIDE SEQUENCE [LARGE SCALE GENOMIC DNA]</scope>
    <source>
        <strain evidence="2 3">Xinb3</strain>
        <tissue evidence="2">Complete organism</tissue>
    </source>
</reference>
<dbReference type="Proteomes" id="UP000076858">
    <property type="component" value="Unassembled WGS sequence"/>
</dbReference>
<feature type="transmembrane region" description="Helical" evidence="1">
    <location>
        <begin position="38"/>
        <end position="54"/>
    </location>
</feature>
<gene>
    <name evidence="2" type="ORF">APZ42_018861</name>
</gene>
<keyword evidence="1" id="KW-1133">Transmembrane helix</keyword>
<dbReference type="EMBL" id="LRGB01000868">
    <property type="protein sequence ID" value="KZS15648.1"/>
    <property type="molecule type" value="Genomic_DNA"/>
</dbReference>
<keyword evidence="1" id="KW-0812">Transmembrane</keyword>
<name>A0A164YV96_9CRUS</name>
<dbReference type="AlphaFoldDB" id="A0A164YV96"/>
<organism evidence="2 3">
    <name type="scientific">Daphnia magna</name>
    <dbReference type="NCBI Taxonomy" id="35525"/>
    <lineage>
        <taxon>Eukaryota</taxon>
        <taxon>Metazoa</taxon>
        <taxon>Ecdysozoa</taxon>
        <taxon>Arthropoda</taxon>
        <taxon>Crustacea</taxon>
        <taxon>Branchiopoda</taxon>
        <taxon>Diplostraca</taxon>
        <taxon>Cladocera</taxon>
        <taxon>Anomopoda</taxon>
        <taxon>Daphniidae</taxon>
        <taxon>Daphnia</taxon>
    </lineage>
</organism>
<protein>
    <submittedName>
        <fullName evidence="2">Uncharacterized protein</fullName>
    </submittedName>
</protein>
<evidence type="ECO:0000313" key="3">
    <source>
        <dbReference type="Proteomes" id="UP000076858"/>
    </source>
</evidence>
<keyword evidence="3" id="KW-1185">Reference proteome</keyword>
<sequence length="95" mass="11071">MTLSAFCSLFSSFATPNAPPSPEIPAKNKKRRRSRSGWLAKFRIFFLLLFRFFLFGCKTLVCVMFIPSCLIFVLFFGFLFSFFLREMRRACVSTI</sequence>
<keyword evidence="1" id="KW-0472">Membrane</keyword>
<comment type="caution">
    <text evidence="2">The sequence shown here is derived from an EMBL/GenBank/DDBJ whole genome shotgun (WGS) entry which is preliminary data.</text>
</comment>
<accession>A0A164YV96</accession>